<name>A0ABV6KBE8_9BACI</name>
<reference evidence="2 3" key="1">
    <citation type="submission" date="2024-09" db="EMBL/GenBank/DDBJ databases">
        <authorList>
            <person name="Sun Q."/>
            <person name="Mori K."/>
        </authorList>
    </citation>
    <scope>NUCLEOTIDE SEQUENCE [LARGE SCALE GENOMIC DNA]</scope>
    <source>
        <strain evidence="2 3">NCAIM B.02610</strain>
    </source>
</reference>
<dbReference type="EMBL" id="JBHLUX010000001">
    <property type="protein sequence ID" value="MFC0469171.1"/>
    <property type="molecule type" value="Genomic_DNA"/>
</dbReference>
<keyword evidence="3" id="KW-1185">Reference proteome</keyword>
<organism evidence="2 3">
    <name type="scientific">Halalkalibacter kiskunsagensis</name>
    <dbReference type="NCBI Taxonomy" id="1548599"/>
    <lineage>
        <taxon>Bacteria</taxon>
        <taxon>Bacillati</taxon>
        <taxon>Bacillota</taxon>
        <taxon>Bacilli</taxon>
        <taxon>Bacillales</taxon>
        <taxon>Bacillaceae</taxon>
        <taxon>Halalkalibacter</taxon>
    </lineage>
</organism>
<feature type="compositionally biased region" description="Basic and acidic residues" evidence="1">
    <location>
        <begin position="124"/>
        <end position="144"/>
    </location>
</feature>
<sequence length="280" mass="32704">MKSGHINQYTHLSEFQTVKDFNKSNKHVLELFGHHFTKGERIALLKLIQFSVKIPGVCNARIGKLVQSAQVDQGGISRSTFERMLRKAKSLGIIRIHQTIREKGGYSHNVYVFHRFDGANPKQLTDRPIKKKLDTPSPQNDKKATEASLYKTTKNIKDKELRTTSLETLDVSFVPPTIPNPFVKAVKPFFYCAIEITEIWNRAVMVYRSLRFSDTIESLLPTIIQAFKESVFRFKQRRIKTTFIQYFYGTVSAMLKKEKRKYFDKHMPLMKWMNEELEYE</sequence>
<evidence type="ECO:0000256" key="1">
    <source>
        <dbReference type="SAM" id="MobiDB-lite"/>
    </source>
</evidence>
<evidence type="ECO:0000313" key="3">
    <source>
        <dbReference type="Proteomes" id="UP001589838"/>
    </source>
</evidence>
<accession>A0ABV6KBE8</accession>
<comment type="caution">
    <text evidence="2">The sequence shown here is derived from an EMBL/GenBank/DDBJ whole genome shotgun (WGS) entry which is preliminary data.</text>
</comment>
<protein>
    <recommendedName>
        <fullName evidence="4">Transcriptional regulator</fullName>
    </recommendedName>
</protein>
<evidence type="ECO:0008006" key="4">
    <source>
        <dbReference type="Google" id="ProtNLM"/>
    </source>
</evidence>
<feature type="region of interest" description="Disordered" evidence="1">
    <location>
        <begin position="122"/>
        <end position="144"/>
    </location>
</feature>
<proteinExistence type="predicted"/>
<evidence type="ECO:0000313" key="2">
    <source>
        <dbReference type="EMBL" id="MFC0469171.1"/>
    </source>
</evidence>
<dbReference type="Proteomes" id="UP001589838">
    <property type="component" value="Unassembled WGS sequence"/>
</dbReference>
<gene>
    <name evidence="2" type="ORF">ACFFHM_00950</name>
</gene>
<dbReference type="RefSeq" id="WP_335958369.1">
    <property type="nucleotide sequence ID" value="NZ_JAXBLX010000001.1"/>
</dbReference>